<name>A0ACB8ABW3_9AGAM</name>
<gene>
    <name evidence="1" type="ORF">BJ138DRAFT_1126734</name>
</gene>
<dbReference type="Proteomes" id="UP000790377">
    <property type="component" value="Unassembled WGS sequence"/>
</dbReference>
<organism evidence="1 2">
    <name type="scientific">Hygrophoropsis aurantiaca</name>
    <dbReference type="NCBI Taxonomy" id="72124"/>
    <lineage>
        <taxon>Eukaryota</taxon>
        <taxon>Fungi</taxon>
        <taxon>Dikarya</taxon>
        <taxon>Basidiomycota</taxon>
        <taxon>Agaricomycotina</taxon>
        <taxon>Agaricomycetes</taxon>
        <taxon>Agaricomycetidae</taxon>
        <taxon>Boletales</taxon>
        <taxon>Coniophorineae</taxon>
        <taxon>Hygrophoropsidaceae</taxon>
        <taxon>Hygrophoropsis</taxon>
    </lineage>
</organism>
<evidence type="ECO:0000313" key="2">
    <source>
        <dbReference type="Proteomes" id="UP000790377"/>
    </source>
</evidence>
<accession>A0ACB8ABW3</accession>
<protein>
    <submittedName>
        <fullName evidence="1">Uncharacterized protein</fullName>
    </submittedName>
</protein>
<evidence type="ECO:0000313" key="1">
    <source>
        <dbReference type="EMBL" id="KAH7910582.1"/>
    </source>
</evidence>
<comment type="caution">
    <text evidence="1">The sequence shown here is derived from an EMBL/GenBank/DDBJ whole genome shotgun (WGS) entry which is preliminary data.</text>
</comment>
<proteinExistence type="predicted"/>
<dbReference type="EMBL" id="MU267707">
    <property type="protein sequence ID" value="KAH7910582.1"/>
    <property type="molecule type" value="Genomic_DNA"/>
</dbReference>
<reference evidence="1" key="1">
    <citation type="journal article" date="2021" name="New Phytol.">
        <title>Evolutionary innovations through gain and loss of genes in the ectomycorrhizal Boletales.</title>
        <authorList>
            <person name="Wu G."/>
            <person name="Miyauchi S."/>
            <person name="Morin E."/>
            <person name="Kuo A."/>
            <person name="Drula E."/>
            <person name="Varga T."/>
            <person name="Kohler A."/>
            <person name="Feng B."/>
            <person name="Cao Y."/>
            <person name="Lipzen A."/>
            <person name="Daum C."/>
            <person name="Hundley H."/>
            <person name="Pangilinan J."/>
            <person name="Johnson J."/>
            <person name="Barry K."/>
            <person name="LaButti K."/>
            <person name="Ng V."/>
            <person name="Ahrendt S."/>
            <person name="Min B."/>
            <person name="Choi I.G."/>
            <person name="Park H."/>
            <person name="Plett J.M."/>
            <person name="Magnuson J."/>
            <person name="Spatafora J.W."/>
            <person name="Nagy L.G."/>
            <person name="Henrissat B."/>
            <person name="Grigoriev I.V."/>
            <person name="Yang Z.L."/>
            <person name="Xu J."/>
            <person name="Martin F.M."/>
        </authorList>
    </citation>
    <scope>NUCLEOTIDE SEQUENCE</scope>
    <source>
        <strain evidence="1">ATCC 28755</strain>
    </source>
</reference>
<sequence length="936" mass="102394">MSISLGGLSLLSLSSPFLAWNYDSHHARAEFRSFLCALVFVVVILILAYLTNPSETSFRAYLTEQSFRQHLSRLDDTTDDTSDNDSSVRLIDSSPSQDRTTLPFHFANRASVSLRTPKHIFHSFGICTIATTRGAAGNKSTDTKPGQANGNALNNDASQSDGSVVSDSWFLGAFGHWWRGGLVESWYHDVMVRSRDAEGWNSGILGFKVLDNCSRLPFSRSNPFPRLSLGSSPPKLRNRERSSSNLGHLSRRNSTPPPLPKSVSLPLHADRRQPEGHSPSLSQPTLLSADHKRIAVVHPQSISRAPSLSSIENSPLIAEVLRQISAVQSTVSELQTQVADTHAAAAQSHGVLEEEVTALRERKRGEDLRRNETKSRTKTLEDAKRTAEAGKREAEKKLKLAHGAREGATRRLEELETEMAHLRASTDDDRAITTVEQIDEQETEVIVELEERKREIRIAEEVVAALNARARELEEKITEGREKLRMARERMEIADQDRSFFPLHVLSSGNGSGASELVFSGNDNVSTNNGNGHIVNGHDYGLPNEDAFPWSTGSFSPFDSPVIEHASAKHAGSDSGEISHSPRPTRLSLGALSNFSPTASTAEERSPTTQRAKGYAIFDNDIASLGHHHQNSVPIRTSIGHGHGYSSSTTFAPFGDTDNTATTTHSTAFIPSSLISVLDSPAELQTERDVTDNLDWYPAHTANDSGTLSASPTSVAGQGSLAEPNSDLQYGPFDYRPHSHSPFEAMKLPYRTHSDPSTHVLTDDLTVHGNTEPHPLSGPRRWFSASVKGSQSQRKGLNPDAKVFRLPRRNKLPSPAPPAVAYDALNPTGVMSTTSSTPSSLLRAFAPSRAEREVLQRVLGGSTNASLERLPSLSDVGSIPSSPVHSHATPQIVAQREREKSLPAWLQSLPLPRKPNFSPWDDEDEEQAISGTHKRR</sequence>
<keyword evidence="2" id="KW-1185">Reference proteome</keyword>